<name>A0ABY1JN34_9BACL</name>
<keyword evidence="4" id="KW-1185">Reference proteome</keyword>
<dbReference type="PROSITE" id="PS51257">
    <property type="entry name" value="PROKAR_LIPOPROTEIN"/>
    <property type="match status" value="1"/>
</dbReference>
<dbReference type="RefSeq" id="WP_068580826.1">
    <property type="nucleotide sequence ID" value="NZ_FTNK01000002.1"/>
</dbReference>
<proteinExistence type="predicted"/>
<keyword evidence="1" id="KW-0732">Signal</keyword>
<feature type="domain" description="EfeO-type cupredoxin-like" evidence="2">
    <location>
        <begin position="44"/>
        <end position="135"/>
    </location>
</feature>
<feature type="chain" id="PRO_5045856706" evidence="1">
    <location>
        <begin position="28"/>
        <end position="136"/>
    </location>
</feature>
<organism evidence="3 4">
    <name type="scientific">Paenibacillus macquariensis</name>
    <dbReference type="NCBI Taxonomy" id="948756"/>
    <lineage>
        <taxon>Bacteria</taxon>
        <taxon>Bacillati</taxon>
        <taxon>Bacillota</taxon>
        <taxon>Bacilli</taxon>
        <taxon>Bacillales</taxon>
        <taxon>Paenibacillaceae</taxon>
        <taxon>Paenibacillus</taxon>
    </lineage>
</organism>
<sequence>MKKRFSKSTLFLALVAIVAVLALSACGSNNTASNTSKAPVSEGKPAASGETKKITITASNFEFDTKEIKAKVGDTIILTLKNDNGTHGLAIDDLNVNIKNGESATIVLDKAGTYDYNCSVMCGTGHDAMSGQLIVE</sequence>
<protein>
    <submittedName>
        <fullName evidence="3">Cupredoxin-like domain-containing protein</fullName>
    </submittedName>
</protein>
<dbReference type="InterPro" id="IPR028096">
    <property type="entry name" value="EfeO_Cupredoxin"/>
</dbReference>
<dbReference type="Pfam" id="PF13473">
    <property type="entry name" value="Cupredoxin_1"/>
    <property type="match status" value="1"/>
</dbReference>
<accession>A0ABY1JN34</accession>
<evidence type="ECO:0000313" key="4">
    <source>
        <dbReference type="Proteomes" id="UP000186666"/>
    </source>
</evidence>
<dbReference type="EMBL" id="FTNK01000002">
    <property type="protein sequence ID" value="SIQ48146.1"/>
    <property type="molecule type" value="Genomic_DNA"/>
</dbReference>
<evidence type="ECO:0000259" key="2">
    <source>
        <dbReference type="Pfam" id="PF13473"/>
    </source>
</evidence>
<evidence type="ECO:0000313" key="3">
    <source>
        <dbReference type="EMBL" id="SIQ48146.1"/>
    </source>
</evidence>
<gene>
    <name evidence="3" type="ORF">SAMN05421578_102187</name>
</gene>
<dbReference type="InterPro" id="IPR008972">
    <property type="entry name" value="Cupredoxin"/>
</dbReference>
<reference evidence="3 4" key="1">
    <citation type="submission" date="2017-01" db="EMBL/GenBank/DDBJ databases">
        <authorList>
            <person name="Varghese N."/>
            <person name="Submissions S."/>
        </authorList>
    </citation>
    <scope>NUCLEOTIDE SEQUENCE [LARGE SCALE GENOMIC DNA]</scope>
    <source>
        <strain evidence="3 4">ATCC 23464</strain>
    </source>
</reference>
<dbReference type="Proteomes" id="UP000186666">
    <property type="component" value="Unassembled WGS sequence"/>
</dbReference>
<evidence type="ECO:0000256" key="1">
    <source>
        <dbReference type="SAM" id="SignalP"/>
    </source>
</evidence>
<comment type="caution">
    <text evidence="3">The sequence shown here is derived from an EMBL/GenBank/DDBJ whole genome shotgun (WGS) entry which is preliminary data.</text>
</comment>
<feature type="signal peptide" evidence="1">
    <location>
        <begin position="1"/>
        <end position="27"/>
    </location>
</feature>
<dbReference type="SUPFAM" id="SSF49503">
    <property type="entry name" value="Cupredoxins"/>
    <property type="match status" value="1"/>
</dbReference>
<dbReference type="Gene3D" id="2.60.40.420">
    <property type="entry name" value="Cupredoxins - blue copper proteins"/>
    <property type="match status" value="1"/>
</dbReference>